<dbReference type="InterPro" id="IPR000192">
    <property type="entry name" value="Aminotrans_V_dom"/>
</dbReference>
<dbReference type="InterPro" id="IPR015422">
    <property type="entry name" value="PyrdxlP-dep_Trfase_small"/>
</dbReference>
<dbReference type="EMBL" id="CP033021">
    <property type="protein sequence ID" value="AYN65249.1"/>
    <property type="molecule type" value="Genomic_DNA"/>
</dbReference>
<dbReference type="PANTHER" id="PTHR43586">
    <property type="entry name" value="CYSTEINE DESULFURASE"/>
    <property type="match status" value="1"/>
</dbReference>
<dbReference type="InterPro" id="IPR015424">
    <property type="entry name" value="PyrdxlP-dep_Trfase"/>
</dbReference>
<keyword evidence="2" id="KW-0663">Pyridoxal phosphate</keyword>
<keyword evidence="4" id="KW-0032">Aminotransferase</keyword>
<evidence type="ECO:0000256" key="1">
    <source>
        <dbReference type="ARBA" id="ARBA00001933"/>
    </source>
</evidence>
<protein>
    <submittedName>
        <fullName evidence="4">Aminotransferase class V-fold PLP-dependent enzyme</fullName>
    </submittedName>
</protein>
<evidence type="ECO:0000259" key="3">
    <source>
        <dbReference type="Pfam" id="PF00266"/>
    </source>
</evidence>
<evidence type="ECO:0000313" key="4">
    <source>
        <dbReference type="EMBL" id="AYN65249.1"/>
    </source>
</evidence>
<dbReference type="Gene3D" id="3.90.1150.10">
    <property type="entry name" value="Aspartate Aminotransferase, domain 1"/>
    <property type="match status" value="1"/>
</dbReference>
<dbReference type="InterPro" id="IPR015421">
    <property type="entry name" value="PyrdxlP-dep_Trfase_major"/>
</dbReference>
<accession>A0A454C9X4</accession>
<reference evidence="4 5" key="1">
    <citation type="submission" date="2014-08" db="EMBL/GenBank/DDBJ databases">
        <authorList>
            <person name="Kuleshov K."/>
            <person name="Dedkov V."/>
            <person name="Markelov M."/>
            <person name="Pimkina E."/>
        </authorList>
    </citation>
    <scope>NUCLEOTIDE SEQUENCE [LARGE SCALE GENOMIC DNA]</scope>
    <source>
        <strain evidence="5">TOA</strain>
    </source>
</reference>
<sequence length="389" mass="43973">MNYKDLFPMFKNNPGIVYFDNSALTFKPQTVINSGIDFYEKYSISTRTADSVLGIQTEEVMHETRKKIADLIDASADQTIFTSGTTDGLNLISLMLKDIIKDGEIIFSYFNHSSAIVPFIENLKNNNITFKYAKDNEEVLDLINEKTKLIVLPQLTNNFNVFFDLKKIHQKSKKYGAYLINDAAQAIAHEKVSLNDCDVIVFSSNKIYGPTGMGALVIEKNLLKKIVPQKWGGGQVQSIGSGCEWSAKNDIKKFEPGTPNFAGIFQFNAAIDFINSLGYELINKLETAVANYCYDELKTIDGIEIDSKRGDKIILFNIKNIPSQDIASYLGHNNIYVRSGVFCAHKFHELKQYGNSYVRISISFYNDYNDVDKFIKLLKEMGANFLEFL</sequence>
<comment type="cofactor">
    <cofactor evidence="1">
        <name>pyridoxal 5'-phosphate</name>
        <dbReference type="ChEBI" id="CHEBI:597326"/>
    </cofactor>
</comment>
<reference evidence="4 5" key="2">
    <citation type="submission" date="2018-10" db="EMBL/GenBank/DDBJ databases">
        <title>Detection and isolation of Mycoplasma hominis as a predominant microorganism from pelvic cavity of patient with salpingitis and tubo-ovarian abscess.</title>
        <authorList>
            <person name="Guschin A.E."/>
            <person name="Khayrullina G.A."/>
            <person name="Rakovskaya I.V."/>
            <person name="Shelenkov A.A."/>
            <person name="Shagin D.A."/>
        </authorList>
    </citation>
    <scope>NUCLEOTIDE SEQUENCE [LARGE SCALE GENOMIC DNA]</scope>
    <source>
        <strain evidence="5">TOA</strain>
    </source>
</reference>
<name>A0A454C9X4_METHO</name>
<keyword evidence="4" id="KW-0808">Transferase</keyword>
<dbReference type="Pfam" id="PF00266">
    <property type="entry name" value="Aminotran_5"/>
    <property type="match status" value="1"/>
</dbReference>
<feature type="domain" description="Aminotransferase class V" evidence="3">
    <location>
        <begin position="17"/>
        <end position="374"/>
    </location>
</feature>
<evidence type="ECO:0000256" key="2">
    <source>
        <dbReference type="ARBA" id="ARBA00022898"/>
    </source>
</evidence>
<dbReference type="AlphaFoldDB" id="A0A454C9X4"/>
<dbReference type="Gene3D" id="3.40.640.10">
    <property type="entry name" value="Type I PLP-dependent aspartate aminotransferase-like (Major domain)"/>
    <property type="match status" value="1"/>
</dbReference>
<organism evidence="4 5">
    <name type="scientific">Metamycoplasma hominis</name>
    <name type="common">Mycoplasma hominis</name>
    <dbReference type="NCBI Taxonomy" id="2098"/>
    <lineage>
        <taxon>Bacteria</taxon>
        <taxon>Bacillati</taxon>
        <taxon>Mycoplasmatota</taxon>
        <taxon>Mycoplasmoidales</taxon>
        <taxon>Metamycoplasmataceae</taxon>
        <taxon>Metamycoplasma</taxon>
    </lineage>
</organism>
<dbReference type="SUPFAM" id="SSF53383">
    <property type="entry name" value="PLP-dependent transferases"/>
    <property type="match status" value="1"/>
</dbReference>
<proteinExistence type="predicted"/>
<dbReference type="RefSeq" id="WP_036438901.1">
    <property type="nucleotide sequence ID" value="NZ_CP033021.1"/>
</dbReference>
<dbReference type="GO" id="GO:0008483">
    <property type="term" value="F:transaminase activity"/>
    <property type="evidence" value="ECO:0007669"/>
    <property type="project" value="UniProtKB-KW"/>
</dbReference>
<evidence type="ECO:0000313" key="5">
    <source>
        <dbReference type="Proteomes" id="UP000029712"/>
    </source>
</evidence>
<gene>
    <name evidence="4" type="ORF">KN71_000785</name>
</gene>
<dbReference type="Proteomes" id="UP000029712">
    <property type="component" value="Chromosome"/>
</dbReference>
<dbReference type="PANTHER" id="PTHR43586:SF8">
    <property type="entry name" value="CYSTEINE DESULFURASE 1, CHLOROPLASTIC"/>
    <property type="match status" value="1"/>
</dbReference>
<dbReference type="OrthoDB" id="9804366at2"/>